<proteinExistence type="predicted"/>
<evidence type="ECO:0008006" key="2">
    <source>
        <dbReference type="Google" id="ProtNLM"/>
    </source>
</evidence>
<evidence type="ECO:0000313" key="1">
    <source>
        <dbReference type="EMBL" id="XDQ79423.1"/>
    </source>
</evidence>
<organism evidence="1">
    <name type="scientific">Streptomyces sp. Y1</name>
    <dbReference type="NCBI Taxonomy" id="3238634"/>
    <lineage>
        <taxon>Bacteria</taxon>
        <taxon>Bacillati</taxon>
        <taxon>Actinomycetota</taxon>
        <taxon>Actinomycetes</taxon>
        <taxon>Kitasatosporales</taxon>
        <taxon>Streptomycetaceae</taxon>
        <taxon>Streptomyces</taxon>
    </lineage>
</organism>
<dbReference type="EMBL" id="CP163445">
    <property type="protein sequence ID" value="XDQ79423.1"/>
    <property type="molecule type" value="Genomic_DNA"/>
</dbReference>
<accession>A0AB39TJK8</accession>
<dbReference type="RefSeq" id="WP_369183336.1">
    <property type="nucleotide sequence ID" value="NZ_CP163445.1"/>
</dbReference>
<dbReference type="AlphaFoldDB" id="A0AB39TJK8"/>
<sequence>MPQYLRQQSLEDRVAELERRLAELTRTNQVGSTTLTNGTLLIRQGGRIQVMSAEDPTRTVAIIGDIGMPDANGTPQMGLQLRRDTPSNELLFAQQMAGAWAGTGFPTQGLAMYDRAGNVIISADTTSGKGASFPQRLVPFAGAGFFASPRTSATTWQDLLVASIPGDTPRLSLVVGLLGDQIGGVNTGGNYRILVNSTTVVASGTIPANFTWMYPSALVDMTPWYGPGTSVRVAIQVQRTSGATTGGTDGNGGSIRAEMQGALLIGS</sequence>
<gene>
    <name evidence="1" type="ORF">AB2U05_13595</name>
</gene>
<protein>
    <recommendedName>
        <fullName evidence="2">DUF1983 domain-containing protein</fullName>
    </recommendedName>
</protein>
<reference evidence="1" key="1">
    <citation type="submission" date="2024-07" db="EMBL/GenBank/DDBJ databases">
        <authorList>
            <person name="Yu S.T."/>
        </authorList>
    </citation>
    <scope>NUCLEOTIDE SEQUENCE</scope>
    <source>
        <strain evidence="1">Y1</strain>
    </source>
</reference>
<name>A0AB39TJK8_9ACTN</name>